<keyword evidence="13" id="KW-0324">Glycolysis</keyword>
<gene>
    <name evidence="18" type="ORF">PGLA2088_LOCUS50444</name>
</gene>
<evidence type="ECO:0000256" key="8">
    <source>
        <dbReference type="ARBA" id="ARBA00022729"/>
    </source>
</evidence>
<dbReference type="Pfam" id="PF00224">
    <property type="entry name" value="PK"/>
    <property type="match status" value="1"/>
</dbReference>
<evidence type="ECO:0000256" key="16">
    <source>
        <dbReference type="SAM" id="SignalP"/>
    </source>
</evidence>
<evidence type="ECO:0000256" key="4">
    <source>
        <dbReference type="ARBA" id="ARBA00008663"/>
    </source>
</evidence>
<dbReference type="GO" id="GO:0000287">
    <property type="term" value="F:magnesium ion binding"/>
    <property type="evidence" value="ECO:0007669"/>
    <property type="project" value="InterPro"/>
</dbReference>
<dbReference type="GO" id="GO:0004743">
    <property type="term" value="F:pyruvate kinase activity"/>
    <property type="evidence" value="ECO:0007669"/>
    <property type="project" value="UniProtKB-EC"/>
</dbReference>
<comment type="similarity">
    <text evidence="4">Belongs to the pyruvate kinase family.</text>
</comment>
<keyword evidence="15" id="KW-1133">Transmembrane helix</keyword>
<evidence type="ECO:0000256" key="11">
    <source>
        <dbReference type="ARBA" id="ARBA00022840"/>
    </source>
</evidence>
<keyword evidence="9" id="KW-0547">Nucleotide-binding</keyword>
<evidence type="ECO:0000256" key="1">
    <source>
        <dbReference type="ARBA" id="ARBA00001958"/>
    </source>
</evidence>
<feature type="signal peptide" evidence="16">
    <location>
        <begin position="1"/>
        <end position="18"/>
    </location>
</feature>
<accession>A0A813LX49</accession>
<evidence type="ECO:0000256" key="3">
    <source>
        <dbReference type="ARBA" id="ARBA00005445"/>
    </source>
</evidence>
<organism evidence="18 19">
    <name type="scientific">Polarella glacialis</name>
    <name type="common">Dinoflagellate</name>
    <dbReference type="NCBI Taxonomy" id="89957"/>
    <lineage>
        <taxon>Eukaryota</taxon>
        <taxon>Sar</taxon>
        <taxon>Alveolata</taxon>
        <taxon>Dinophyceae</taxon>
        <taxon>Suessiales</taxon>
        <taxon>Suessiaceae</taxon>
        <taxon>Polarella</taxon>
    </lineage>
</organism>
<dbReference type="InterPro" id="IPR011037">
    <property type="entry name" value="Pyrv_Knase-like_insert_dom_sf"/>
</dbReference>
<evidence type="ECO:0000259" key="17">
    <source>
        <dbReference type="Pfam" id="PF00224"/>
    </source>
</evidence>
<dbReference type="UniPathway" id="UPA00109">
    <property type="reaction ID" value="UER00188"/>
</dbReference>
<dbReference type="GO" id="GO:0016301">
    <property type="term" value="F:kinase activity"/>
    <property type="evidence" value="ECO:0007669"/>
    <property type="project" value="UniProtKB-KW"/>
</dbReference>
<dbReference type="InterPro" id="IPR015813">
    <property type="entry name" value="Pyrv/PenolPyrv_kinase-like_dom"/>
</dbReference>
<keyword evidence="14" id="KW-0670">Pyruvate</keyword>
<dbReference type="Gene3D" id="3.20.20.60">
    <property type="entry name" value="Phosphoenolpyruvate-binding domains"/>
    <property type="match status" value="1"/>
</dbReference>
<dbReference type="InterPro" id="IPR021884">
    <property type="entry name" value="Ice-bd_prot"/>
</dbReference>
<evidence type="ECO:0000256" key="2">
    <source>
        <dbReference type="ARBA" id="ARBA00004997"/>
    </source>
</evidence>
<dbReference type="InterPro" id="IPR001697">
    <property type="entry name" value="Pyr_Knase"/>
</dbReference>
<comment type="pathway">
    <text evidence="2">Carbohydrate degradation; glycolysis; pyruvate from D-glyceraldehyde 3-phosphate: step 5/5.</text>
</comment>
<name>A0A813LX49_POLGL</name>
<dbReference type="InterPro" id="IPR040442">
    <property type="entry name" value="Pyrv_kinase-like_dom_sf"/>
</dbReference>
<keyword evidence="10" id="KW-0418">Kinase</keyword>
<comment type="cofactor">
    <cofactor evidence="1">
        <name>K(+)</name>
        <dbReference type="ChEBI" id="CHEBI:29103"/>
    </cofactor>
</comment>
<feature type="domain" description="Pyruvate kinase barrel" evidence="17">
    <location>
        <begin position="505"/>
        <end position="637"/>
    </location>
</feature>
<dbReference type="Proteomes" id="UP000626109">
    <property type="component" value="Unassembled WGS sequence"/>
</dbReference>
<dbReference type="SUPFAM" id="SSF50800">
    <property type="entry name" value="PK beta-barrel domain-like"/>
    <property type="match status" value="1"/>
</dbReference>
<evidence type="ECO:0000256" key="14">
    <source>
        <dbReference type="ARBA" id="ARBA00023317"/>
    </source>
</evidence>
<keyword evidence="7" id="KW-0479">Metal-binding</keyword>
<evidence type="ECO:0000256" key="9">
    <source>
        <dbReference type="ARBA" id="ARBA00022741"/>
    </source>
</evidence>
<evidence type="ECO:0000313" key="19">
    <source>
        <dbReference type="Proteomes" id="UP000626109"/>
    </source>
</evidence>
<evidence type="ECO:0000313" key="18">
    <source>
        <dbReference type="EMBL" id="CAE8741407.1"/>
    </source>
</evidence>
<dbReference type="SUPFAM" id="SSF51621">
    <property type="entry name" value="Phosphoenolpyruvate/pyruvate domain"/>
    <property type="match status" value="1"/>
</dbReference>
<evidence type="ECO:0000256" key="12">
    <source>
        <dbReference type="ARBA" id="ARBA00022842"/>
    </source>
</evidence>
<keyword evidence="15" id="KW-0472">Membrane</keyword>
<comment type="caution">
    <text evidence="18">The sequence shown here is derived from an EMBL/GenBank/DDBJ whole genome shotgun (WGS) entry which is preliminary data.</text>
</comment>
<dbReference type="EC" id="2.7.1.40" evidence="5"/>
<feature type="transmembrane region" description="Helical" evidence="15">
    <location>
        <begin position="258"/>
        <end position="289"/>
    </location>
</feature>
<keyword evidence="8 16" id="KW-0732">Signal</keyword>
<feature type="chain" id="PRO_5033006999" description="pyruvate kinase" evidence="16">
    <location>
        <begin position="19"/>
        <end position="668"/>
    </location>
</feature>
<dbReference type="GO" id="GO:0030955">
    <property type="term" value="F:potassium ion binding"/>
    <property type="evidence" value="ECO:0007669"/>
    <property type="project" value="InterPro"/>
</dbReference>
<dbReference type="AlphaFoldDB" id="A0A813LX49"/>
<sequence length="668" mass="69867">MTKFVLIAALGAIASVSAAGPAAVILGEAGTFAILSKSGIDTVPTSVITGDIGVSPIAAAAITGFNLKLDSTNTSATATQVTGSVYAADYKSPTPSELTVAIGDMETAYTDAATRPTPILDLGEGNLGGLTFVPGLYKFGSDVTIPTDCTINGSSTDTWIFQVTGNLIMAANMRITLIGGAKASNIVWQVAGYVEVLAGAHMEGILLVKTAAHFRTGSSLNGRILAQTAVTLQSSTVTQPTQTDLRRILAQLCIMTKFVLIAALGAIASVSAAGPAAVILGTAGTFAILSKSGIDTVPMSVITGDIGVSPIAAAAITGFNLKLDSTNTSATATQVTGSVYASDYKSPTPAELTVTIGDMETAYTDAATRPTPILDLGEGDLGGLTFVPGLYKFGSDVTIPTDCTINGSSTDTWIFQVTGNLIMAANMRITLIGGAKASNIVWQVAGYVEVLAGAHMEGILLVKTAAHFRTGSSLNGRILAQTAVTLQSSTVTQPTQTDFRRILAQTVATLGPASSSEEAIERLFLCGVDMFRLNFSHGEHSEKTELIEKIRRIEARYMHPIGILADMQGPKQRCGKFEDPEGVELVAGQSFRFDLDAALGDTRRVQLPHPEILLALEPGRSLLLDDGKLRMRVLEAGCTWEGKDLVLKSQNDRPSNDVESCPPFVVCR</sequence>
<dbReference type="InterPro" id="IPR015806">
    <property type="entry name" value="Pyrv_Knase_insert_dom_sf"/>
</dbReference>
<proteinExistence type="inferred from homology"/>
<evidence type="ECO:0000256" key="13">
    <source>
        <dbReference type="ARBA" id="ARBA00023152"/>
    </source>
</evidence>
<protein>
    <recommendedName>
        <fullName evidence="5">pyruvate kinase</fullName>
        <ecNumber evidence="5">2.7.1.40</ecNumber>
    </recommendedName>
</protein>
<feature type="non-terminal residue" evidence="18">
    <location>
        <position position="668"/>
    </location>
</feature>
<dbReference type="InterPro" id="IPR015793">
    <property type="entry name" value="Pyrv_Knase_brl"/>
</dbReference>
<dbReference type="Pfam" id="PF11999">
    <property type="entry name" value="Ice_binding"/>
    <property type="match status" value="2"/>
</dbReference>
<dbReference type="PANTHER" id="PTHR11817">
    <property type="entry name" value="PYRUVATE KINASE"/>
    <property type="match status" value="1"/>
</dbReference>
<evidence type="ECO:0000256" key="5">
    <source>
        <dbReference type="ARBA" id="ARBA00012142"/>
    </source>
</evidence>
<dbReference type="EMBL" id="CAJNNW010037379">
    <property type="protein sequence ID" value="CAE8741407.1"/>
    <property type="molecule type" value="Genomic_DNA"/>
</dbReference>
<dbReference type="Gene3D" id="2.40.33.10">
    <property type="entry name" value="PK beta-barrel domain-like"/>
    <property type="match status" value="1"/>
</dbReference>
<keyword evidence="6" id="KW-0808">Transferase</keyword>
<evidence type="ECO:0000256" key="7">
    <source>
        <dbReference type="ARBA" id="ARBA00022723"/>
    </source>
</evidence>
<dbReference type="GO" id="GO:0005524">
    <property type="term" value="F:ATP binding"/>
    <property type="evidence" value="ECO:0007669"/>
    <property type="project" value="UniProtKB-KW"/>
</dbReference>
<keyword evidence="12" id="KW-0460">Magnesium</keyword>
<reference evidence="18" key="1">
    <citation type="submission" date="2021-02" db="EMBL/GenBank/DDBJ databases">
        <authorList>
            <person name="Dougan E. K."/>
            <person name="Rhodes N."/>
            <person name="Thang M."/>
            <person name="Chan C."/>
        </authorList>
    </citation>
    <scope>NUCLEOTIDE SEQUENCE</scope>
</reference>
<evidence type="ECO:0000256" key="10">
    <source>
        <dbReference type="ARBA" id="ARBA00022777"/>
    </source>
</evidence>
<evidence type="ECO:0000256" key="6">
    <source>
        <dbReference type="ARBA" id="ARBA00022679"/>
    </source>
</evidence>
<comment type="similarity">
    <text evidence="3">Belongs to the ice-binding protein family.</text>
</comment>
<keyword evidence="15" id="KW-0812">Transmembrane</keyword>
<evidence type="ECO:0000256" key="15">
    <source>
        <dbReference type="SAM" id="Phobius"/>
    </source>
</evidence>
<keyword evidence="11" id="KW-0067">ATP-binding</keyword>